<evidence type="ECO:0000256" key="2">
    <source>
        <dbReference type="ARBA" id="ARBA00022980"/>
    </source>
</evidence>
<dbReference type="Gene3D" id="3.30.420.80">
    <property type="entry name" value="Ribosomal protein S11"/>
    <property type="match status" value="1"/>
</dbReference>
<comment type="similarity">
    <text evidence="1">Belongs to the universal ribosomal protein uS11 family.</text>
</comment>
<dbReference type="InterPro" id="IPR036967">
    <property type="entry name" value="Ribosomal_uS11_sf"/>
</dbReference>
<evidence type="ECO:0000256" key="3">
    <source>
        <dbReference type="ARBA" id="ARBA00023274"/>
    </source>
</evidence>
<dbReference type="InterPro" id="IPR001971">
    <property type="entry name" value="Ribosomal_uS11"/>
</dbReference>
<sequence>MIKPKFSGNLKKKTPTSLVKKYYKSNNCIIKIQSSFNNTIVTITDILGKTIFWSSAGTSGFKGAKKGTPYASQVTSFNVVHKAINFGIQRAEVFIKGSGLGRDVSLRTFCLNGLTLCFVYDVTKFPHNGCRPPRIRRA</sequence>
<geneLocation type="plastid" evidence="4"/>
<name>A0A0B4N5A5_9ASPA</name>
<dbReference type="PIRSF" id="PIRSF002131">
    <property type="entry name" value="Ribosomal_S11"/>
    <property type="match status" value="1"/>
</dbReference>
<dbReference type="EMBL" id="KJ772291">
    <property type="protein sequence ID" value="AII40857.1"/>
    <property type="molecule type" value="Genomic_DNA"/>
</dbReference>
<keyword evidence="3" id="KW-0687">Ribonucleoprotein</keyword>
<keyword evidence="4" id="KW-0934">Plastid</keyword>
<gene>
    <name evidence="4" type="primary">rps11</name>
</gene>
<dbReference type="SUPFAM" id="SSF53137">
    <property type="entry name" value="Translational machinery components"/>
    <property type="match status" value="1"/>
</dbReference>
<dbReference type="GO" id="GO:0005840">
    <property type="term" value="C:ribosome"/>
    <property type="evidence" value="ECO:0007669"/>
    <property type="project" value="UniProtKB-KW"/>
</dbReference>
<reference evidence="4" key="2">
    <citation type="journal article" date="2015" name="Genome Biol. Evol.">
        <title>Exploring the Limits for Reduction of Plastid Genomes: a Case Study of the Mycoheterotrophic Orchids Epipogium aphyllum and Epipogium roseum.</title>
        <authorList>
            <person name="Schelkunov M."/>
            <person name="Shtratnikova V."/>
            <person name="Nuraliev M."/>
            <person name="Selosse M.A."/>
            <person name="Penin A."/>
            <person name="Logacheva M."/>
        </authorList>
    </citation>
    <scope>NUCLEOTIDE SEQUENCE</scope>
</reference>
<dbReference type="RefSeq" id="YP_009121247.1">
    <property type="nucleotide sequence ID" value="NC_026448.1"/>
</dbReference>
<dbReference type="GeneID" id="24147806"/>
<dbReference type="NCBIfam" id="NF003698">
    <property type="entry name" value="PRK05309.1"/>
    <property type="match status" value="1"/>
</dbReference>
<dbReference type="GO" id="GO:0003735">
    <property type="term" value="F:structural constituent of ribosome"/>
    <property type="evidence" value="ECO:0007669"/>
    <property type="project" value="InterPro"/>
</dbReference>
<dbReference type="PANTHER" id="PTHR11759">
    <property type="entry name" value="40S RIBOSOMAL PROTEIN S14/30S RIBOSOMAL PROTEIN S11"/>
    <property type="match status" value="1"/>
</dbReference>
<evidence type="ECO:0000313" key="4">
    <source>
        <dbReference type="EMBL" id="AII40857.1"/>
    </source>
</evidence>
<protein>
    <submittedName>
        <fullName evidence="4">Ribosomal protein S11</fullName>
    </submittedName>
</protein>
<reference evidence="4" key="1">
    <citation type="submission" date="2014-05" db="EMBL/GenBank/DDBJ databases">
        <authorList>
            <person name="Logacheva M.D."/>
        </authorList>
    </citation>
    <scope>NUCLEOTIDE SEQUENCE</scope>
</reference>
<dbReference type="GO" id="GO:0006412">
    <property type="term" value="P:translation"/>
    <property type="evidence" value="ECO:0007669"/>
    <property type="project" value="InterPro"/>
</dbReference>
<dbReference type="GO" id="GO:1990904">
    <property type="term" value="C:ribonucleoprotein complex"/>
    <property type="evidence" value="ECO:0007669"/>
    <property type="project" value="UniProtKB-KW"/>
</dbReference>
<evidence type="ECO:0000256" key="1">
    <source>
        <dbReference type="ARBA" id="ARBA00006194"/>
    </source>
</evidence>
<accession>A0A0B4N5A5</accession>
<proteinExistence type="inferred from homology"/>
<dbReference type="AlphaFoldDB" id="A0A0B4N5A5"/>
<dbReference type="HAMAP" id="MF_01310">
    <property type="entry name" value="Ribosomal_uS11"/>
    <property type="match status" value="1"/>
</dbReference>
<dbReference type="Pfam" id="PF00411">
    <property type="entry name" value="Ribosomal_S11"/>
    <property type="match status" value="1"/>
</dbReference>
<keyword evidence="2 4" id="KW-0689">Ribosomal protein</keyword>
<organism evidence="4">
    <name type="scientific">Epipogium roseum</name>
    <dbReference type="NCBI Taxonomy" id="556037"/>
    <lineage>
        <taxon>Eukaryota</taxon>
        <taxon>Viridiplantae</taxon>
        <taxon>Streptophyta</taxon>
        <taxon>Embryophyta</taxon>
        <taxon>Tracheophyta</taxon>
        <taxon>Spermatophyta</taxon>
        <taxon>Magnoliopsida</taxon>
        <taxon>Liliopsida</taxon>
        <taxon>Asparagales</taxon>
        <taxon>Orchidaceae</taxon>
        <taxon>Epidendroideae</taxon>
        <taxon>Nervilieae</taxon>
        <taxon>Epipogiinae</taxon>
        <taxon>Epipogium</taxon>
    </lineage>
</organism>